<dbReference type="RefSeq" id="WP_331809677.1">
    <property type="nucleotide sequence ID" value="NZ_JAZHOU010000002.1"/>
</dbReference>
<accession>A0ABU7W4L2</accession>
<keyword evidence="3" id="KW-1185">Reference proteome</keyword>
<name>A0ABU7W4L2_9FLAO</name>
<gene>
    <name evidence="2" type="ORF">V1468_07795</name>
</gene>
<reference evidence="2 3" key="1">
    <citation type="submission" date="2024-02" db="EMBL/GenBank/DDBJ databases">
        <title>Winogradskyella poriferorum JCM 12885.</title>
        <authorList>
            <person name="Zhang D.-F."/>
            <person name="Fu Z.-Y."/>
        </authorList>
    </citation>
    <scope>NUCLEOTIDE SEQUENCE [LARGE SCALE GENOMIC DNA]</scope>
    <source>
        <strain evidence="2 3">JCM 12885</strain>
    </source>
</reference>
<evidence type="ECO:0000313" key="2">
    <source>
        <dbReference type="EMBL" id="MEF3078901.1"/>
    </source>
</evidence>
<keyword evidence="1" id="KW-0472">Membrane</keyword>
<keyword evidence="1" id="KW-1133">Transmembrane helix</keyword>
<sequence>MRMTMDYNTKSAIIGGTFFSSIVNIGVEDLITTIILAVVGAIVSFFVSLLLKKFITFLGAKCRRWK</sequence>
<protein>
    <submittedName>
        <fullName evidence="2">Uncharacterized protein</fullName>
    </submittedName>
</protein>
<evidence type="ECO:0000313" key="3">
    <source>
        <dbReference type="Proteomes" id="UP001356704"/>
    </source>
</evidence>
<organism evidence="2 3">
    <name type="scientific">Winogradskyella poriferorum</name>
    <dbReference type="NCBI Taxonomy" id="307627"/>
    <lineage>
        <taxon>Bacteria</taxon>
        <taxon>Pseudomonadati</taxon>
        <taxon>Bacteroidota</taxon>
        <taxon>Flavobacteriia</taxon>
        <taxon>Flavobacteriales</taxon>
        <taxon>Flavobacteriaceae</taxon>
        <taxon>Winogradskyella</taxon>
    </lineage>
</organism>
<dbReference type="EMBL" id="JAZHOU010000002">
    <property type="protein sequence ID" value="MEF3078901.1"/>
    <property type="molecule type" value="Genomic_DNA"/>
</dbReference>
<comment type="caution">
    <text evidence="2">The sequence shown here is derived from an EMBL/GenBank/DDBJ whole genome shotgun (WGS) entry which is preliminary data.</text>
</comment>
<keyword evidence="1" id="KW-0812">Transmembrane</keyword>
<feature type="transmembrane region" description="Helical" evidence="1">
    <location>
        <begin position="7"/>
        <end position="25"/>
    </location>
</feature>
<proteinExistence type="predicted"/>
<evidence type="ECO:0000256" key="1">
    <source>
        <dbReference type="SAM" id="Phobius"/>
    </source>
</evidence>
<dbReference type="Proteomes" id="UP001356704">
    <property type="component" value="Unassembled WGS sequence"/>
</dbReference>
<feature type="transmembrane region" description="Helical" evidence="1">
    <location>
        <begin position="31"/>
        <end position="51"/>
    </location>
</feature>